<dbReference type="PANTHER" id="PTHR21621:SF0">
    <property type="entry name" value="BETA-CITRYLGLUTAMATE SYNTHASE B-RELATED"/>
    <property type="match status" value="1"/>
</dbReference>
<gene>
    <name evidence="1" type="ORF">S58_69490</name>
</gene>
<dbReference type="EMBL" id="AP012603">
    <property type="protein sequence ID" value="BAM92915.1"/>
    <property type="molecule type" value="Genomic_DNA"/>
</dbReference>
<proteinExistence type="predicted"/>
<dbReference type="STRING" id="1245469.S58_69490"/>
<evidence type="ECO:0000313" key="1">
    <source>
        <dbReference type="EMBL" id="BAM92915.1"/>
    </source>
</evidence>
<sequence length="314" mass="33453">MPTAPRILINAVKRYCAEHGIALDIRADGWLLVLGHPAGRHLIFGYDVGLNSAVAHRVASDKAATAELLTLSGVHAVPHTFVIAPALSGRAEPSWPALFELLDVHPQGLVVKPNEGTSGRFVTRVARREQLLDAVTSLFAASLSVAISPLLDIQDEVRVVLLDGVPLLAYRKERARVIGDGTQSLQALALAGVAPEGRGRMLARLRTEFSAAELAAVVPADEGRLLDWRHNLEAGAKPVLLESGPAHEVCVMLARAAATAIGIRFASVDVVAVNGGWQVLEINSGMMMEALGSFHPDLVYKVYSAALDKVFAKP</sequence>
<dbReference type="Gene3D" id="3.30.470.20">
    <property type="entry name" value="ATP-grasp fold, B domain"/>
    <property type="match status" value="1"/>
</dbReference>
<dbReference type="HOGENOM" id="CLU_075254_0_0_5"/>
<dbReference type="GO" id="GO:0018169">
    <property type="term" value="F:ribosomal S6-glutamic acid ligase activity"/>
    <property type="evidence" value="ECO:0007669"/>
    <property type="project" value="TreeGrafter"/>
</dbReference>
<dbReference type="GeneID" id="301820618"/>
<dbReference type="AlphaFoldDB" id="M5A217"/>
<dbReference type="GO" id="GO:0005737">
    <property type="term" value="C:cytoplasm"/>
    <property type="evidence" value="ECO:0007669"/>
    <property type="project" value="TreeGrafter"/>
</dbReference>
<dbReference type="GO" id="GO:0009432">
    <property type="term" value="P:SOS response"/>
    <property type="evidence" value="ECO:0007669"/>
    <property type="project" value="TreeGrafter"/>
</dbReference>
<dbReference type="OrthoDB" id="8136469at2"/>
<evidence type="ECO:0008006" key="3">
    <source>
        <dbReference type="Google" id="ProtNLM"/>
    </source>
</evidence>
<dbReference type="SUPFAM" id="SSF56059">
    <property type="entry name" value="Glutathione synthetase ATP-binding domain-like"/>
    <property type="match status" value="1"/>
</dbReference>
<organism evidence="1 2">
    <name type="scientific">Bradyrhizobium oligotrophicum S58</name>
    <dbReference type="NCBI Taxonomy" id="1245469"/>
    <lineage>
        <taxon>Bacteria</taxon>
        <taxon>Pseudomonadati</taxon>
        <taxon>Pseudomonadota</taxon>
        <taxon>Alphaproteobacteria</taxon>
        <taxon>Hyphomicrobiales</taxon>
        <taxon>Nitrobacteraceae</taxon>
        <taxon>Bradyrhizobium</taxon>
    </lineage>
</organism>
<dbReference type="PANTHER" id="PTHR21621">
    <property type="entry name" value="RIBOSOMAL PROTEIN S6 MODIFICATION PROTEIN"/>
    <property type="match status" value="1"/>
</dbReference>
<dbReference type="RefSeq" id="WP_015669989.1">
    <property type="nucleotide sequence ID" value="NC_020453.1"/>
</dbReference>
<dbReference type="Proteomes" id="UP000011841">
    <property type="component" value="Chromosome"/>
</dbReference>
<keyword evidence="2" id="KW-1185">Reference proteome</keyword>
<dbReference type="KEGG" id="aol:S58_69490"/>
<protein>
    <recommendedName>
        <fullName evidence="3">ATP-grasp domain-containing protein</fullName>
    </recommendedName>
</protein>
<dbReference type="eggNOG" id="COG0189">
    <property type="taxonomic scope" value="Bacteria"/>
</dbReference>
<accession>M5A217</accession>
<name>M5A217_9BRAD</name>
<evidence type="ECO:0000313" key="2">
    <source>
        <dbReference type="Proteomes" id="UP000011841"/>
    </source>
</evidence>
<dbReference type="PATRIC" id="fig|1245469.3.peg.7105"/>
<reference evidence="1 2" key="1">
    <citation type="journal article" date="2013" name="Appl. Environ. Microbiol.">
        <title>Genome analysis suggests that the soil oligotrophic bacterium Agromonas oligotrophica (Bradyrhizobium oligotrophicum) is a nitrogen-fixing symbiont of Aeschynomene indica.</title>
        <authorList>
            <person name="Okubo T."/>
            <person name="Fukushima S."/>
            <person name="Itakura M."/>
            <person name="Oshima K."/>
            <person name="Longtonglang A."/>
            <person name="Teaumroong N."/>
            <person name="Mitsui H."/>
            <person name="Hattori M."/>
            <person name="Hattori R."/>
            <person name="Hattori T."/>
            <person name="Minamisawa K."/>
        </authorList>
    </citation>
    <scope>NUCLEOTIDE SEQUENCE [LARGE SCALE GENOMIC DNA]</scope>
    <source>
        <strain evidence="1 2">S58</strain>
    </source>
</reference>